<keyword evidence="3" id="KW-0378">Hydrolase</keyword>
<evidence type="ECO:0000313" key="4">
    <source>
        <dbReference type="Proteomes" id="UP001429601"/>
    </source>
</evidence>
<dbReference type="CDD" id="cd06223">
    <property type="entry name" value="PRTases_typeI"/>
    <property type="match status" value="1"/>
</dbReference>
<evidence type="ECO:0000259" key="1">
    <source>
        <dbReference type="Pfam" id="PF00156"/>
    </source>
</evidence>
<dbReference type="Pfam" id="PF00156">
    <property type="entry name" value="Pribosyltran"/>
    <property type="match status" value="1"/>
</dbReference>
<sequence>MLPATYEAFLDRKDAGEQLAAALAGLRGTHPLVLGIPRGGVVVGRVVADHLDGDLDVVLVRKLGAPGNEEFAVGAIDESGHLEIGDEAGQLGLGDAYLSREASRQFARIEERRRLYSPHRVAHDPKGRVVIVVDDGLATGATMRAALAATRRHGPARLIAAVPVASADRIPSIKSLADEVVCLSVPRHFRSVGEHYLSFPAVEDAEVIQLLKPAGHPRTAPFVCGMRFAVDGVMLEGDLHVPADARGCVVFVHGSGSSRHSTRNKHVARALEDRGFATLLFDLLSPDEDATFSERFNIAKLARRLDGVLNRLADEPHVANMPVGLFGASTGAAAAITVAALRDDIRALVSRGGRPDLAGPLALAKVGAPTLFIVGGADTQVIALNRQALAAVTGVGELRLVPNATHLFEEHGALEQVAAMAGDWFARWLPHVDRGQ</sequence>
<gene>
    <name evidence="3" type="ORF">HBF26_00455</name>
</gene>
<dbReference type="EMBL" id="JAAQQR010000001">
    <property type="protein sequence ID" value="NID03338.1"/>
    <property type="molecule type" value="Genomic_DNA"/>
</dbReference>
<dbReference type="InterPro" id="IPR050261">
    <property type="entry name" value="FrsA_esterase"/>
</dbReference>
<dbReference type="Pfam" id="PF12146">
    <property type="entry name" value="Hydrolase_4"/>
    <property type="match status" value="1"/>
</dbReference>
<dbReference type="PANTHER" id="PTHR22946">
    <property type="entry name" value="DIENELACTONE HYDROLASE DOMAIN-CONTAINING PROTEIN-RELATED"/>
    <property type="match status" value="1"/>
</dbReference>
<dbReference type="Proteomes" id="UP001429601">
    <property type="component" value="Unassembled WGS sequence"/>
</dbReference>
<organism evidence="3 4">
    <name type="scientific">Luteibacter jiangsuensis</name>
    <dbReference type="NCBI Taxonomy" id="637577"/>
    <lineage>
        <taxon>Bacteria</taxon>
        <taxon>Pseudomonadati</taxon>
        <taxon>Pseudomonadota</taxon>
        <taxon>Gammaproteobacteria</taxon>
        <taxon>Lysobacterales</taxon>
        <taxon>Rhodanobacteraceae</taxon>
        <taxon>Luteibacter</taxon>
    </lineage>
</organism>
<dbReference type="SUPFAM" id="SSF53474">
    <property type="entry name" value="alpha/beta-Hydrolases"/>
    <property type="match status" value="1"/>
</dbReference>
<dbReference type="InterPro" id="IPR000836">
    <property type="entry name" value="PRTase_dom"/>
</dbReference>
<dbReference type="GO" id="GO:0016787">
    <property type="term" value="F:hydrolase activity"/>
    <property type="evidence" value="ECO:0007669"/>
    <property type="project" value="UniProtKB-KW"/>
</dbReference>
<feature type="domain" description="Serine aminopeptidase S33" evidence="2">
    <location>
        <begin position="244"/>
        <end position="349"/>
    </location>
</feature>
<dbReference type="Gene3D" id="3.40.50.1820">
    <property type="entry name" value="alpha/beta hydrolase"/>
    <property type="match status" value="1"/>
</dbReference>
<evidence type="ECO:0000259" key="2">
    <source>
        <dbReference type="Pfam" id="PF12146"/>
    </source>
</evidence>
<reference evidence="3 4" key="1">
    <citation type="journal article" date="2011" name="Curr. Microbiol.">
        <title>Luteibacter jiangsuensis sp. nov.: a methamidophos-degrading bacterium isolated from a methamidophos-manufacturing factory.</title>
        <authorList>
            <person name="Wang L."/>
            <person name="Wang G.L."/>
            <person name="Li S.P."/>
            <person name="Jiang J.D."/>
        </authorList>
    </citation>
    <scope>NUCLEOTIDE SEQUENCE [LARGE SCALE GENOMIC DNA]</scope>
    <source>
        <strain evidence="3 4">CGMCC 1.10133</strain>
    </source>
</reference>
<dbReference type="SUPFAM" id="SSF53271">
    <property type="entry name" value="PRTase-like"/>
    <property type="match status" value="1"/>
</dbReference>
<comment type="caution">
    <text evidence="3">The sequence shown here is derived from an EMBL/GenBank/DDBJ whole genome shotgun (WGS) entry which is preliminary data.</text>
</comment>
<evidence type="ECO:0000313" key="3">
    <source>
        <dbReference type="EMBL" id="NID03338.1"/>
    </source>
</evidence>
<dbReference type="Gene3D" id="3.30.1310.20">
    <property type="entry name" value="PRTase-like"/>
    <property type="match status" value="1"/>
</dbReference>
<keyword evidence="4" id="KW-1185">Reference proteome</keyword>
<proteinExistence type="predicted"/>
<dbReference type="InterPro" id="IPR029057">
    <property type="entry name" value="PRTase-like"/>
</dbReference>
<name>A0ABX0PXU4_9GAMM</name>
<protein>
    <submittedName>
        <fullName evidence="3">Alpha/beta hydrolase</fullName>
    </submittedName>
</protein>
<dbReference type="InterPro" id="IPR022742">
    <property type="entry name" value="Hydrolase_4"/>
</dbReference>
<dbReference type="InterPro" id="IPR029058">
    <property type="entry name" value="AB_hydrolase_fold"/>
</dbReference>
<dbReference type="Gene3D" id="3.40.50.2020">
    <property type="match status" value="1"/>
</dbReference>
<accession>A0ABX0PXU4</accession>
<feature type="domain" description="Phosphoribosyltransferase" evidence="1">
    <location>
        <begin position="13"/>
        <end position="184"/>
    </location>
</feature>